<dbReference type="NCBIfam" id="TIGR00996">
    <property type="entry name" value="Mtu_fam_mce"/>
    <property type="match status" value="1"/>
</dbReference>
<dbReference type="PANTHER" id="PTHR33371:SF4">
    <property type="entry name" value="INTERMEMBRANE PHOSPHOLIPID TRANSPORT SYSTEM BINDING PROTEIN MLAD"/>
    <property type="match status" value="1"/>
</dbReference>
<dbReference type="InterPro" id="IPR052336">
    <property type="entry name" value="MlaD_Phospholipid_Transporter"/>
</dbReference>
<organism evidence="4 5">
    <name type="scientific">Prauserella rugosa</name>
    <dbReference type="NCBI Taxonomy" id="43354"/>
    <lineage>
        <taxon>Bacteria</taxon>
        <taxon>Bacillati</taxon>
        <taxon>Actinomycetota</taxon>
        <taxon>Actinomycetes</taxon>
        <taxon>Pseudonocardiales</taxon>
        <taxon>Pseudonocardiaceae</taxon>
        <taxon>Prauserella</taxon>
    </lineage>
</organism>
<keyword evidence="1" id="KW-1133">Transmembrane helix</keyword>
<dbReference type="PANTHER" id="PTHR33371">
    <property type="entry name" value="INTERMEMBRANE PHOSPHOLIPID TRANSPORT SYSTEM BINDING PROTEIN MLAD-RELATED"/>
    <property type="match status" value="1"/>
</dbReference>
<keyword evidence="1" id="KW-0472">Membrane</keyword>
<keyword evidence="1" id="KW-0812">Transmembrane</keyword>
<proteinExistence type="predicted"/>
<feature type="transmembrane region" description="Helical" evidence="1">
    <location>
        <begin position="15"/>
        <end position="37"/>
    </location>
</feature>
<sequence length="398" mass="42219">MTGVLTRDTRAGRSLYRWLATACVAALLLSGGLWWMLREQTGLRVTAHFDRAVGLYAGSSVRVLGIEVGEITRVEPRGRQVVVDMQVDEGVRIPADADAVVVAPSLVSDRYVQLTPVYDGGPVMRSAARIPLERTATPMEIDDLYRSLDELSTALGPAGANSDGALSRALDTAAANLDGNGENLNTTVTRLSELATTLDGSKGDLFGTVRNLQRFTKVLADSDAQLNSFYSRLNQVSGFLAEDSDEVGRALSSLGTALGRVKGFVGENREELGRNVSKLEGITRVLVDQRAAVAEIADVAPLGLSNFINSYDAASGSIAIRYNLNELTNPLMTTACKLTDSLTDRQLPDALTKLCDILGPVVDGVAKAPSVSQLLASIQSGELPPLPLPLIVAPGGRS</sequence>
<dbReference type="EMBL" id="VLJV01000001">
    <property type="protein sequence ID" value="TWH20097.1"/>
    <property type="molecule type" value="Genomic_DNA"/>
</dbReference>
<dbReference type="RefSeq" id="WP_425468437.1">
    <property type="nucleotide sequence ID" value="NZ_JOIJ01000003.1"/>
</dbReference>
<name>A0A660CDV2_9PSEU</name>
<evidence type="ECO:0000256" key="1">
    <source>
        <dbReference type="SAM" id="Phobius"/>
    </source>
</evidence>
<evidence type="ECO:0000313" key="5">
    <source>
        <dbReference type="Proteomes" id="UP000317303"/>
    </source>
</evidence>
<feature type="domain" description="Mammalian cell entry C-terminal" evidence="3">
    <location>
        <begin position="125"/>
        <end position="293"/>
    </location>
</feature>
<reference evidence="4 5" key="1">
    <citation type="submission" date="2019-07" db="EMBL/GenBank/DDBJ databases">
        <title>R&amp;d 2014.</title>
        <authorList>
            <person name="Klenk H.-P."/>
        </authorList>
    </citation>
    <scope>NUCLEOTIDE SEQUENCE [LARGE SCALE GENOMIC DNA]</scope>
    <source>
        <strain evidence="4 5">DSM 43194</strain>
    </source>
</reference>
<dbReference type="Pfam" id="PF02470">
    <property type="entry name" value="MlaD"/>
    <property type="match status" value="1"/>
</dbReference>
<gene>
    <name evidence="4" type="ORF">JD82_01937</name>
</gene>
<keyword evidence="5" id="KW-1185">Reference proteome</keyword>
<evidence type="ECO:0000313" key="4">
    <source>
        <dbReference type="EMBL" id="TWH20097.1"/>
    </source>
</evidence>
<feature type="domain" description="Mce/MlaD" evidence="2">
    <location>
        <begin position="42"/>
        <end position="116"/>
    </location>
</feature>
<accession>A0A660CDV2</accession>
<protein>
    <submittedName>
        <fullName evidence="4">Virulence factor Mce-like protein</fullName>
    </submittedName>
</protein>
<evidence type="ECO:0000259" key="3">
    <source>
        <dbReference type="Pfam" id="PF11887"/>
    </source>
</evidence>
<dbReference type="Proteomes" id="UP000317303">
    <property type="component" value="Unassembled WGS sequence"/>
</dbReference>
<dbReference type="AlphaFoldDB" id="A0A660CDV2"/>
<dbReference type="InterPro" id="IPR024516">
    <property type="entry name" value="Mce_C"/>
</dbReference>
<dbReference type="InterPro" id="IPR005693">
    <property type="entry name" value="Mce"/>
</dbReference>
<dbReference type="InterPro" id="IPR003399">
    <property type="entry name" value="Mce/MlaD"/>
</dbReference>
<dbReference type="GO" id="GO:0005576">
    <property type="term" value="C:extracellular region"/>
    <property type="evidence" value="ECO:0007669"/>
    <property type="project" value="TreeGrafter"/>
</dbReference>
<dbReference type="Pfam" id="PF11887">
    <property type="entry name" value="Mce4_CUP1"/>
    <property type="match status" value="1"/>
</dbReference>
<evidence type="ECO:0000259" key="2">
    <source>
        <dbReference type="Pfam" id="PF02470"/>
    </source>
</evidence>
<comment type="caution">
    <text evidence="4">The sequence shown here is derived from an EMBL/GenBank/DDBJ whole genome shotgun (WGS) entry which is preliminary data.</text>
</comment>